<dbReference type="RefSeq" id="WP_008628908.1">
    <property type="nucleotide sequence ID" value="NZ_GL883879.1"/>
</dbReference>
<evidence type="ECO:0000256" key="1">
    <source>
        <dbReference type="ARBA" id="ARBA00023015"/>
    </source>
</evidence>
<gene>
    <name evidence="5" type="ORF">HMPREF9442_02711</name>
</gene>
<sequence length="302" mass="35659">MIKIKEGFKNERVVSVSEKLLEEYRKDPLVRNLYIRKIGYFPQARFHFIQKADGCDYAMLIYCIDGKGWYEINGQTYILRKNEFVILPSDTPYTFGASSRNPWSIYWLHFQGTQAHRFLPSGYAPQPLQPGDDSRIQDRLRLFDEIFHNFSMNYRKEYMLYSCLCLYQFLGSFTFLKPYRNITSTMGSPSFAHRVIRFMHENVQNNLTLSQLAAQFKYSPSHFSDMFRQEIGGSPIHYFIQLKMQKACQLLEFSELKINEISQSLGFEDPAYFSRTFSKIIGIPPSLYRTQENQRRQLHIVP</sequence>
<dbReference type="SUPFAM" id="SSF46689">
    <property type="entry name" value="Homeodomain-like"/>
    <property type="match status" value="2"/>
</dbReference>
<dbReference type="InterPro" id="IPR020449">
    <property type="entry name" value="Tscrpt_reg_AraC-type_HTH"/>
</dbReference>
<dbReference type="CDD" id="cd06986">
    <property type="entry name" value="cupin_MmsR-like_N"/>
    <property type="match status" value="1"/>
</dbReference>
<dbReference type="Pfam" id="PF02311">
    <property type="entry name" value="AraC_binding"/>
    <property type="match status" value="1"/>
</dbReference>
<evidence type="ECO:0000313" key="5">
    <source>
        <dbReference type="EMBL" id="EGG51429.1"/>
    </source>
</evidence>
<dbReference type="Gene3D" id="1.10.10.60">
    <property type="entry name" value="Homeodomain-like"/>
    <property type="match status" value="2"/>
</dbReference>
<dbReference type="PRINTS" id="PR00032">
    <property type="entry name" value="HTHARAC"/>
</dbReference>
<dbReference type="SUPFAM" id="SSF51215">
    <property type="entry name" value="Regulatory protein AraC"/>
    <property type="match status" value="1"/>
</dbReference>
<dbReference type="Pfam" id="PF12833">
    <property type="entry name" value="HTH_18"/>
    <property type="match status" value="1"/>
</dbReference>
<keyword evidence="1" id="KW-0805">Transcription regulation</keyword>
<dbReference type="HOGENOM" id="CLU_000445_88_6_10"/>
<organism evidence="5 6">
    <name type="scientific">Paraprevotella xylaniphila YIT 11841</name>
    <dbReference type="NCBI Taxonomy" id="762982"/>
    <lineage>
        <taxon>Bacteria</taxon>
        <taxon>Pseudomonadati</taxon>
        <taxon>Bacteroidota</taxon>
        <taxon>Bacteroidia</taxon>
        <taxon>Bacteroidales</taxon>
        <taxon>Prevotellaceae</taxon>
        <taxon>Paraprevotella</taxon>
    </lineage>
</organism>
<dbReference type="EMBL" id="AFBR01000083">
    <property type="protein sequence ID" value="EGG51429.1"/>
    <property type="molecule type" value="Genomic_DNA"/>
</dbReference>
<dbReference type="SMART" id="SM00342">
    <property type="entry name" value="HTH_ARAC"/>
    <property type="match status" value="1"/>
</dbReference>
<name>F3QWX9_9BACT</name>
<dbReference type="AlphaFoldDB" id="F3QWX9"/>
<dbReference type="InterPro" id="IPR037923">
    <property type="entry name" value="HTH-like"/>
</dbReference>
<keyword evidence="6" id="KW-1185">Reference proteome</keyword>
<dbReference type="STRING" id="762982.HMPREF9442_02711"/>
<proteinExistence type="predicted"/>
<keyword evidence="3" id="KW-0804">Transcription</keyword>
<evidence type="ECO:0000259" key="4">
    <source>
        <dbReference type="PROSITE" id="PS01124"/>
    </source>
</evidence>
<dbReference type="InterPro" id="IPR018062">
    <property type="entry name" value="HTH_AraC-typ_CS"/>
</dbReference>
<accession>F3QWX9</accession>
<reference evidence="5 6" key="1">
    <citation type="submission" date="2011-02" db="EMBL/GenBank/DDBJ databases">
        <authorList>
            <person name="Weinstock G."/>
            <person name="Sodergren E."/>
            <person name="Clifton S."/>
            <person name="Fulton L."/>
            <person name="Fulton B."/>
            <person name="Courtney L."/>
            <person name="Fronick C."/>
            <person name="Harrison M."/>
            <person name="Strong C."/>
            <person name="Farmer C."/>
            <person name="Delahaunty K."/>
            <person name="Markovic C."/>
            <person name="Hall O."/>
            <person name="Minx P."/>
            <person name="Tomlinson C."/>
            <person name="Mitreva M."/>
            <person name="Hou S."/>
            <person name="Chen J."/>
            <person name="Wollam A."/>
            <person name="Pepin K.H."/>
            <person name="Johnson M."/>
            <person name="Bhonagiri V."/>
            <person name="Zhang X."/>
            <person name="Suruliraj S."/>
            <person name="Warren W."/>
            <person name="Chinwalla A."/>
            <person name="Mardis E.R."/>
            <person name="Wilson R.K."/>
        </authorList>
    </citation>
    <scope>NUCLEOTIDE SEQUENCE [LARGE SCALE GENOMIC DNA]</scope>
    <source>
        <strain evidence="5 6">YIT 11841</strain>
    </source>
</reference>
<protein>
    <submittedName>
        <fullName evidence="5">Transcriptional regulator, AraC family</fullName>
    </submittedName>
</protein>
<dbReference type="InterPro" id="IPR009057">
    <property type="entry name" value="Homeodomain-like_sf"/>
</dbReference>
<dbReference type="PROSITE" id="PS00041">
    <property type="entry name" value="HTH_ARAC_FAMILY_1"/>
    <property type="match status" value="1"/>
</dbReference>
<dbReference type="PROSITE" id="PS01124">
    <property type="entry name" value="HTH_ARAC_FAMILY_2"/>
    <property type="match status" value="1"/>
</dbReference>
<dbReference type="InterPro" id="IPR003313">
    <property type="entry name" value="AraC-bd"/>
</dbReference>
<comment type="caution">
    <text evidence="5">The sequence shown here is derived from an EMBL/GenBank/DDBJ whole genome shotgun (WGS) entry which is preliminary data.</text>
</comment>
<feature type="domain" description="HTH araC/xylS-type" evidence="4">
    <location>
        <begin position="193"/>
        <end position="291"/>
    </location>
</feature>
<dbReference type="InterPro" id="IPR018060">
    <property type="entry name" value="HTH_AraC"/>
</dbReference>
<evidence type="ECO:0000256" key="3">
    <source>
        <dbReference type="ARBA" id="ARBA00023163"/>
    </source>
</evidence>
<evidence type="ECO:0000256" key="2">
    <source>
        <dbReference type="ARBA" id="ARBA00023125"/>
    </source>
</evidence>
<dbReference type="GO" id="GO:0043565">
    <property type="term" value="F:sequence-specific DNA binding"/>
    <property type="evidence" value="ECO:0007669"/>
    <property type="project" value="InterPro"/>
</dbReference>
<dbReference type="Proteomes" id="UP000005546">
    <property type="component" value="Unassembled WGS sequence"/>
</dbReference>
<dbReference type="OrthoDB" id="9813413at2"/>
<dbReference type="PANTHER" id="PTHR43280">
    <property type="entry name" value="ARAC-FAMILY TRANSCRIPTIONAL REGULATOR"/>
    <property type="match status" value="1"/>
</dbReference>
<dbReference type="PANTHER" id="PTHR43280:SF30">
    <property type="entry name" value="MMSAB OPERON REGULATORY PROTEIN"/>
    <property type="match status" value="1"/>
</dbReference>
<evidence type="ECO:0000313" key="6">
    <source>
        <dbReference type="Proteomes" id="UP000005546"/>
    </source>
</evidence>
<dbReference type="GO" id="GO:0003700">
    <property type="term" value="F:DNA-binding transcription factor activity"/>
    <property type="evidence" value="ECO:0007669"/>
    <property type="project" value="InterPro"/>
</dbReference>
<keyword evidence="2" id="KW-0238">DNA-binding</keyword>
<dbReference type="eggNOG" id="COG2207">
    <property type="taxonomic scope" value="Bacteria"/>
</dbReference>
<dbReference type="Gene3D" id="2.60.120.280">
    <property type="entry name" value="Regulatory protein AraC"/>
    <property type="match status" value="1"/>
</dbReference>